<feature type="domain" description="GAIN-B" evidence="11">
    <location>
        <begin position="412"/>
        <end position="557"/>
    </location>
</feature>
<dbReference type="Gene3D" id="2.60.220.50">
    <property type="match status" value="1"/>
</dbReference>
<evidence type="ECO:0000313" key="12">
    <source>
        <dbReference type="EMBL" id="CAJ1099246.1"/>
    </source>
</evidence>
<keyword evidence="13" id="KW-1185">Reference proteome</keyword>
<proteinExistence type="predicted"/>
<dbReference type="Gene3D" id="3.80.10.10">
    <property type="entry name" value="Ribonuclease Inhibitor"/>
    <property type="match status" value="1"/>
</dbReference>
<evidence type="ECO:0000256" key="7">
    <source>
        <dbReference type="ARBA" id="ARBA00023136"/>
    </source>
</evidence>
<organism evidence="12 13">
    <name type="scientific">Octopus vulgaris</name>
    <name type="common">Common octopus</name>
    <dbReference type="NCBI Taxonomy" id="6645"/>
    <lineage>
        <taxon>Eukaryota</taxon>
        <taxon>Metazoa</taxon>
        <taxon>Spiralia</taxon>
        <taxon>Lophotrochozoa</taxon>
        <taxon>Mollusca</taxon>
        <taxon>Cephalopoda</taxon>
        <taxon>Coleoidea</taxon>
        <taxon>Octopodiformes</taxon>
        <taxon>Octopoda</taxon>
        <taxon>Incirrata</taxon>
        <taxon>Octopodidae</taxon>
        <taxon>Octopus</taxon>
    </lineage>
</organism>
<name>A0AA36HIK7_OCTVU</name>
<dbReference type="SMART" id="SM00365">
    <property type="entry name" value="LRR_SD22"/>
    <property type="match status" value="3"/>
</dbReference>
<dbReference type="Pfam" id="PF13855">
    <property type="entry name" value="LRR_8"/>
    <property type="match status" value="1"/>
</dbReference>
<evidence type="ECO:0000256" key="2">
    <source>
        <dbReference type="ARBA" id="ARBA00022614"/>
    </source>
</evidence>
<dbReference type="InterPro" id="IPR001611">
    <property type="entry name" value="Leu-rich_rpt"/>
</dbReference>
<evidence type="ECO:0000256" key="6">
    <source>
        <dbReference type="ARBA" id="ARBA00022989"/>
    </source>
</evidence>
<dbReference type="PANTHER" id="PTHR24369">
    <property type="entry name" value="ANTIGEN BSP, PUTATIVE-RELATED"/>
    <property type="match status" value="1"/>
</dbReference>
<dbReference type="SMART" id="SM00303">
    <property type="entry name" value="GPS"/>
    <property type="match status" value="1"/>
</dbReference>
<dbReference type="InterPro" id="IPR050541">
    <property type="entry name" value="LRR_TM_domain-containing"/>
</dbReference>
<feature type="signal peptide" evidence="10">
    <location>
        <begin position="1"/>
        <end position="46"/>
    </location>
</feature>
<keyword evidence="7 9" id="KW-0472">Membrane</keyword>
<evidence type="ECO:0000256" key="3">
    <source>
        <dbReference type="ARBA" id="ARBA00022692"/>
    </source>
</evidence>
<dbReference type="InterPro" id="IPR032675">
    <property type="entry name" value="LRR_dom_sf"/>
</dbReference>
<evidence type="ECO:0000313" key="13">
    <source>
        <dbReference type="Proteomes" id="UP001162480"/>
    </source>
</evidence>
<dbReference type="PROSITE" id="PS50221">
    <property type="entry name" value="GAIN_B"/>
    <property type="match status" value="1"/>
</dbReference>
<evidence type="ECO:0000256" key="9">
    <source>
        <dbReference type="SAM" id="Phobius"/>
    </source>
</evidence>
<evidence type="ECO:0000256" key="5">
    <source>
        <dbReference type="ARBA" id="ARBA00022737"/>
    </source>
</evidence>
<dbReference type="Gene3D" id="1.20.1070.10">
    <property type="entry name" value="Rhodopsin 7-helix transmembrane proteins"/>
    <property type="match status" value="1"/>
</dbReference>
<dbReference type="InterPro" id="IPR046338">
    <property type="entry name" value="GAIN_dom_sf"/>
</dbReference>
<dbReference type="EMBL" id="CATOCA020000001">
    <property type="protein sequence ID" value="CAJ1099246.1"/>
    <property type="molecule type" value="Genomic_DNA"/>
</dbReference>
<keyword evidence="5" id="KW-0677">Repeat</keyword>
<dbReference type="InterPro" id="IPR003591">
    <property type="entry name" value="Leu-rich_rpt_typical-subtyp"/>
</dbReference>
<evidence type="ECO:0000256" key="10">
    <source>
        <dbReference type="SAM" id="SignalP"/>
    </source>
</evidence>
<evidence type="ECO:0000259" key="11">
    <source>
        <dbReference type="PROSITE" id="PS50221"/>
    </source>
</evidence>
<evidence type="ECO:0000256" key="1">
    <source>
        <dbReference type="ARBA" id="ARBA00004370"/>
    </source>
</evidence>
<sequence length="957" mass="108021">MLMSGKKEGILNKSTPGNMFHHVVSYRRSLVLILCTILFLETQADSDICNTCNCNSLTTGINCARRNLLSIPQPIPTNVEYLDLRGNNIATIKEGTFTGLSNLKYLDLGWNNIATIKEGAFTGLSNLKYLYLHNNPIEKYEDGAFLFLPSIVKMNFSVDLKRIQSSLYYYSNLQYNNLMKCGCHLPAFVKYIKEVYNITVDVSGTCQEGSGKRIPILDYSQCQNYSLFQRNLQCQTCSGIICNEVTSCPGTEPVCRFAISMNGAKLKTERSCSTYRKCVEAMRNNTLTCNKRTNGTSCTGCCVGHLCNKNDFIGLTKSFVFRLIFKKFNEYKIPAENISRAIEHDLSTVTGTFRVEDCGSNRIKIFAIYCTVFSEMTESQLRRNISQVLNKSQALLNIGVQKLHLKLLDERNIDSILEEVLDVSQKSVYFKEDVELAVDLHEKMVPLVSTVSANITLNHTLRSINNLLNIPEEVLAETEQENRSANSVNHEKRQIYKRDEKNANKPQCVYWDESSGLDPHWSLNGCNVSNYIPGKEVTCSCDRLKSFAVLMDVYQKEGEKENANYLSIVSNAGFVISFVCLVFTIIIHVCFRNLWDLMSSKVLVSLCSSLAVTYFIFLVGMQSYVQTMAGCKLLVIRTFLPCCFPDSRGDNSHLQLYPDISRDMASHITAKKQEKDTRDGVKEFVIKRKRANPWKFTTGKSTEDNYATIPDEALTNEEQYAEASGPSYLELKPADMKISYVNVSRKPDANEEQYAEASGPSYLELKPAAATFCVSSKYLNHTLQTINMPFILFLDAVEEQCAEVSEPKYLEMGQRSTDGTYVNASNKPAGSTESILSNDVTQLISRKDEILKRLPEHFKSVSNQESTRNAEELVEHPSLQETSTVIEKLSNGKDLGQDDIPIEVCKHGSRQIVNKLCKLICLIWETGSVPQQFKDACIMHLYKNKRKRSQCDNPLFQ</sequence>
<reference evidence="12" key="1">
    <citation type="submission" date="2023-08" db="EMBL/GenBank/DDBJ databases">
        <authorList>
            <person name="Alioto T."/>
            <person name="Alioto T."/>
            <person name="Gomez Garrido J."/>
        </authorList>
    </citation>
    <scope>NUCLEOTIDE SEQUENCE</scope>
</reference>
<keyword evidence="6 9" id="KW-1133">Transmembrane helix</keyword>
<dbReference type="InterPro" id="IPR000203">
    <property type="entry name" value="GPS"/>
</dbReference>
<dbReference type="PROSITE" id="PS51450">
    <property type="entry name" value="LRR"/>
    <property type="match status" value="2"/>
</dbReference>
<feature type="chain" id="PRO_5041279000" evidence="10">
    <location>
        <begin position="47"/>
        <end position="957"/>
    </location>
</feature>
<dbReference type="SUPFAM" id="SSF52058">
    <property type="entry name" value="L domain-like"/>
    <property type="match status" value="1"/>
</dbReference>
<keyword evidence="3 9" id="KW-0812">Transmembrane</keyword>
<accession>A0AA36HIK7</accession>
<dbReference type="InterPro" id="IPR057244">
    <property type="entry name" value="GAIN_B"/>
</dbReference>
<feature type="transmembrane region" description="Helical" evidence="9">
    <location>
        <begin position="603"/>
        <end position="625"/>
    </location>
</feature>
<comment type="caution">
    <text evidence="12">The sequence shown here is derived from an EMBL/GenBank/DDBJ whole genome shotgun (WGS) entry which is preliminary data.</text>
</comment>
<dbReference type="PANTHER" id="PTHR24369:SF210">
    <property type="entry name" value="CHAOPTIN-RELATED"/>
    <property type="match status" value="1"/>
</dbReference>
<keyword evidence="4 10" id="KW-0732">Signal</keyword>
<dbReference type="CDD" id="cd00117">
    <property type="entry name" value="TFP"/>
    <property type="match status" value="1"/>
</dbReference>
<keyword evidence="8" id="KW-1015">Disulfide bond</keyword>
<gene>
    <name evidence="12" type="ORF">OCTVUL_1B016214</name>
</gene>
<protein>
    <submittedName>
        <fullName evidence="12">Adhesion G-protein coupled receptor G6-like isoform X1</fullName>
    </submittedName>
</protein>
<dbReference type="Proteomes" id="UP001162480">
    <property type="component" value="Unassembled WGS sequence"/>
</dbReference>
<evidence type="ECO:0000256" key="4">
    <source>
        <dbReference type="ARBA" id="ARBA00022729"/>
    </source>
</evidence>
<dbReference type="GO" id="GO:0005886">
    <property type="term" value="C:plasma membrane"/>
    <property type="evidence" value="ECO:0007669"/>
    <property type="project" value="TreeGrafter"/>
</dbReference>
<evidence type="ECO:0000256" key="8">
    <source>
        <dbReference type="ARBA" id="ARBA00023157"/>
    </source>
</evidence>
<dbReference type="AlphaFoldDB" id="A0AA36HIK7"/>
<feature type="transmembrane region" description="Helical" evidence="9">
    <location>
        <begin position="565"/>
        <end position="591"/>
    </location>
</feature>
<dbReference type="SMART" id="SM00369">
    <property type="entry name" value="LRR_TYP"/>
    <property type="match status" value="3"/>
</dbReference>
<comment type="subcellular location">
    <subcellularLocation>
        <location evidence="1">Membrane</location>
    </subcellularLocation>
</comment>
<keyword evidence="2" id="KW-0433">Leucine-rich repeat</keyword>
<dbReference type="Pfam" id="PF01825">
    <property type="entry name" value="GPS"/>
    <property type="match status" value="1"/>
</dbReference>